<name>A0AAW4ZZX2_PHOPO</name>
<proteinExistence type="predicted"/>
<comment type="caution">
    <text evidence="2">The sequence shown here is derived from an EMBL/GenBank/DDBJ whole genome shotgun (WGS) entry which is preliminary data.</text>
</comment>
<feature type="signal peptide" evidence="1">
    <location>
        <begin position="1"/>
        <end position="19"/>
    </location>
</feature>
<dbReference type="Pfam" id="PF17358">
    <property type="entry name" value="DUF5384"/>
    <property type="match status" value="1"/>
</dbReference>
<dbReference type="EMBL" id="WMCP01000017">
    <property type="protein sequence ID" value="MCF2302869.1"/>
    <property type="molecule type" value="Genomic_DNA"/>
</dbReference>
<accession>A0AAW4ZZX2</accession>
<sequence length="184" mass="20555">MKLILISILMSCYISTLSASPLDDQLKSLHKIQLAEKQRIADAKSAKIKRIAAANKAKANRIATAQRAKSNQQLLASEEKRQEKLRHQQFEDQERALILEAKNSELALKKAMDKTKAENAQRFIDSELSKEAAKIDNIQVIADVKRTDAKSRNDMVNLIGTSKIAEATNSMQITIDENKSPLVN</sequence>
<keyword evidence="1" id="KW-0732">Signal</keyword>
<evidence type="ECO:0000313" key="2">
    <source>
        <dbReference type="EMBL" id="MCF2302869.1"/>
    </source>
</evidence>
<dbReference type="InterPro" id="IPR020231">
    <property type="entry name" value="Uncharacterised_YfgI"/>
</dbReference>
<gene>
    <name evidence="2" type="ORF">GLP33_14135</name>
</gene>
<feature type="chain" id="PRO_5043644182" evidence="1">
    <location>
        <begin position="20"/>
        <end position="184"/>
    </location>
</feature>
<evidence type="ECO:0000256" key="1">
    <source>
        <dbReference type="SAM" id="SignalP"/>
    </source>
</evidence>
<dbReference type="RefSeq" id="WP_065191997.1">
    <property type="nucleotide sequence ID" value="NZ_LZFE01000001.1"/>
</dbReference>
<organism evidence="2 3">
    <name type="scientific">Photobacterium phosphoreum</name>
    <dbReference type="NCBI Taxonomy" id="659"/>
    <lineage>
        <taxon>Bacteria</taxon>
        <taxon>Pseudomonadati</taxon>
        <taxon>Pseudomonadota</taxon>
        <taxon>Gammaproteobacteria</taxon>
        <taxon>Vibrionales</taxon>
        <taxon>Vibrionaceae</taxon>
        <taxon>Photobacterium</taxon>
    </lineage>
</organism>
<dbReference type="Proteomes" id="UP000813876">
    <property type="component" value="Unassembled WGS sequence"/>
</dbReference>
<protein>
    <submittedName>
        <fullName evidence="2">Uncharacterized protein</fullName>
    </submittedName>
</protein>
<evidence type="ECO:0000313" key="3">
    <source>
        <dbReference type="Proteomes" id="UP000813876"/>
    </source>
</evidence>
<dbReference type="AlphaFoldDB" id="A0AAW4ZZX2"/>
<reference evidence="2" key="1">
    <citation type="submission" date="2019-11" db="EMBL/GenBank/DDBJ databases">
        <title>Comparative genomics of photobacteria reveal adaptation to distinct habitats.</title>
        <authorList>
            <person name="Fuertes-Perez S."/>
            <person name="Hilgarth M."/>
            <person name="Vogel R.F."/>
        </authorList>
    </citation>
    <scope>NUCLEOTIDE SEQUENCE</scope>
    <source>
        <strain evidence="2">TMW2.2145</strain>
    </source>
</reference>